<feature type="non-terminal residue" evidence="3">
    <location>
        <position position="154"/>
    </location>
</feature>
<feature type="compositionally biased region" description="Basic residues" evidence="1">
    <location>
        <begin position="9"/>
        <end position="18"/>
    </location>
</feature>
<evidence type="ECO:0000313" key="3">
    <source>
        <dbReference type="EMBL" id="KZV95731.1"/>
    </source>
</evidence>
<dbReference type="FunCoup" id="A0A165K3I0">
    <property type="interactions" value="805"/>
</dbReference>
<proteinExistence type="predicted"/>
<keyword evidence="4" id="KW-1185">Reference proteome</keyword>
<dbReference type="Proteomes" id="UP000077266">
    <property type="component" value="Unassembled WGS sequence"/>
</dbReference>
<dbReference type="EMBL" id="KV425952">
    <property type="protein sequence ID" value="KZV95731.1"/>
    <property type="molecule type" value="Genomic_DNA"/>
</dbReference>
<sequence>MLLARCTRRPACSRHRQRRDAPGADQRIRHQSNRGSSGNARFAITTHSEDDVGVCFKNYFDYTVSSVNAVGESRVVDLDLDISVDAVEYNAIANKQSLSVLETEMRKVDGVVKEIVDEMEYLKRRELRFHSTNGTWEIMHLRAFFTRQYLIDYS</sequence>
<feature type="domain" description="GOLD" evidence="2">
    <location>
        <begin position="3"/>
        <end position="146"/>
    </location>
</feature>
<feature type="region of interest" description="Disordered" evidence="1">
    <location>
        <begin position="9"/>
        <end position="42"/>
    </location>
</feature>
<gene>
    <name evidence="3" type="ORF">EXIGLDRAFT_734773</name>
</gene>
<protein>
    <recommendedName>
        <fullName evidence="2">GOLD domain-containing protein</fullName>
    </recommendedName>
</protein>
<dbReference type="InterPro" id="IPR009038">
    <property type="entry name" value="GOLD_dom"/>
</dbReference>
<dbReference type="STRING" id="1314781.A0A165K3I0"/>
<dbReference type="OrthoDB" id="759142at2759"/>
<accession>A0A165K3I0</accession>
<feature type="compositionally biased region" description="Basic and acidic residues" evidence="1">
    <location>
        <begin position="19"/>
        <end position="28"/>
    </location>
</feature>
<evidence type="ECO:0000259" key="2">
    <source>
        <dbReference type="SMART" id="SM01190"/>
    </source>
</evidence>
<dbReference type="AlphaFoldDB" id="A0A165K3I0"/>
<dbReference type="InParanoid" id="A0A165K3I0"/>
<dbReference type="Pfam" id="PF01105">
    <property type="entry name" value="EMP24_GP25L"/>
    <property type="match status" value="1"/>
</dbReference>
<dbReference type="SMART" id="SM01190">
    <property type="entry name" value="EMP24_GP25L"/>
    <property type="match status" value="1"/>
</dbReference>
<organism evidence="3 4">
    <name type="scientific">Exidia glandulosa HHB12029</name>
    <dbReference type="NCBI Taxonomy" id="1314781"/>
    <lineage>
        <taxon>Eukaryota</taxon>
        <taxon>Fungi</taxon>
        <taxon>Dikarya</taxon>
        <taxon>Basidiomycota</taxon>
        <taxon>Agaricomycotina</taxon>
        <taxon>Agaricomycetes</taxon>
        <taxon>Auriculariales</taxon>
        <taxon>Exidiaceae</taxon>
        <taxon>Exidia</taxon>
    </lineage>
</organism>
<evidence type="ECO:0000256" key="1">
    <source>
        <dbReference type="SAM" id="MobiDB-lite"/>
    </source>
</evidence>
<reference evidence="3 4" key="1">
    <citation type="journal article" date="2016" name="Mol. Biol. Evol.">
        <title>Comparative Genomics of Early-Diverging Mushroom-Forming Fungi Provides Insights into the Origins of Lignocellulose Decay Capabilities.</title>
        <authorList>
            <person name="Nagy L.G."/>
            <person name="Riley R."/>
            <person name="Tritt A."/>
            <person name="Adam C."/>
            <person name="Daum C."/>
            <person name="Floudas D."/>
            <person name="Sun H."/>
            <person name="Yadav J.S."/>
            <person name="Pangilinan J."/>
            <person name="Larsson K.H."/>
            <person name="Matsuura K."/>
            <person name="Barry K."/>
            <person name="Labutti K."/>
            <person name="Kuo R."/>
            <person name="Ohm R.A."/>
            <person name="Bhattacharya S.S."/>
            <person name="Shirouzu T."/>
            <person name="Yoshinaga Y."/>
            <person name="Martin F.M."/>
            <person name="Grigoriev I.V."/>
            <person name="Hibbett D.S."/>
        </authorList>
    </citation>
    <scope>NUCLEOTIDE SEQUENCE [LARGE SCALE GENOMIC DNA]</scope>
    <source>
        <strain evidence="3 4">HHB12029</strain>
    </source>
</reference>
<name>A0A165K3I0_EXIGL</name>
<evidence type="ECO:0000313" key="4">
    <source>
        <dbReference type="Proteomes" id="UP000077266"/>
    </source>
</evidence>